<name>A0A918NSU6_9ACTN</name>
<accession>A0A918NSU6</accession>
<evidence type="ECO:0008006" key="3">
    <source>
        <dbReference type="Google" id="ProtNLM"/>
    </source>
</evidence>
<dbReference type="EMBL" id="BMWD01000038">
    <property type="protein sequence ID" value="GGX93206.1"/>
    <property type="molecule type" value="Genomic_DNA"/>
</dbReference>
<dbReference type="Proteomes" id="UP000645555">
    <property type="component" value="Unassembled WGS sequence"/>
</dbReference>
<organism evidence="1 2">
    <name type="scientific">Streptomyces fructofermentans</name>
    <dbReference type="NCBI Taxonomy" id="152141"/>
    <lineage>
        <taxon>Bacteria</taxon>
        <taxon>Bacillati</taxon>
        <taxon>Actinomycetota</taxon>
        <taxon>Actinomycetes</taxon>
        <taxon>Kitasatosporales</taxon>
        <taxon>Streptomycetaceae</taxon>
        <taxon>Streptomyces</taxon>
    </lineage>
</organism>
<gene>
    <name evidence="1" type="ORF">GCM10010515_70170</name>
</gene>
<keyword evidence="2" id="KW-1185">Reference proteome</keyword>
<dbReference type="RefSeq" id="WP_190039681.1">
    <property type="nucleotide sequence ID" value="NZ_BMWD01000038.1"/>
</dbReference>
<dbReference type="Gene3D" id="1.25.40.10">
    <property type="entry name" value="Tetratricopeptide repeat domain"/>
    <property type="match status" value="1"/>
</dbReference>
<reference evidence="1" key="2">
    <citation type="submission" date="2020-09" db="EMBL/GenBank/DDBJ databases">
        <authorList>
            <person name="Sun Q."/>
            <person name="Ohkuma M."/>
        </authorList>
    </citation>
    <scope>NUCLEOTIDE SEQUENCE</scope>
    <source>
        <strain evidence="1">JCM 4956</strain>
    </source>
</reference>
<comment type="caution">
    <text evidence="1">The sequence shown here is derived from an EMBL/GenBank/DDBJ whole genome shotgun (WGS) entry which is preliminary data.</text>
</comment>
<evidence type="ECO:0000313" key="1">
    <source>
        <dbReference type="EMBL" id="GGX93206.1"/>
    </source>
</evidence>
<proteinExistence type="predicted"/>
<dbReference type="SUPFAM" id="SSF48452">
    <property type="entry name" value="TPR-like"/>
    <property type="match status" value="1"/>
</dbReference>
<evidence type="ECO:0000313" key="2">
    <source>
        <dbReference type="Proteomes" id="UP000645555"/>
    </source>
</evidence>
<dbReference type="AlphaFoldDB" id="A0A918NSU6"/>
<sequence>MDADDLDHRTRTLSGCIPPHLVSRLLELGHTDEVERQAGLGDWFCARAQAQLLGGRGRQAQAMDVLAPYLATGWWKAAATAAELLEEWGRADEAIALVRPHAEAEKRSALEFFARLLSRHGRGGEAFALLSPHVEDWFLAAALVDAAESAGLDEEAAALLTPRLGGRPRCGDPSCTNRTTEPFNAVELLAAIRERQGLVDEAVALLHTRDTTSVDNRDRLADLLARHDRIEELRTYAAVEHHGHAAERLAEVLEERGDVEGAIAVFRHPGDAQAPRSHGAVHLSRLLARHGRGDEAITVMRALVDSPGGAEDWLVDTLCTLYAEQGRAEEGLAHLDTLKARHGGEDWDFFRMRLPLLSACGLREEAIAQARAHPEGTTWYAARPLAGLLADAGRVEEALTVLEQHGDDNSGVLARYLLDAGRVEDAVALLRRRAPVPVEPVRPTVPDDVPPF</sequence>
<reference evidence="1" key="1">
    <citation type="journal article" date="2014" name="Int. J. Syst. Evol. Microbiol.">
        <title>Complete genome sequence of Corynebacterium casei LMG S-19264T (=DSM 44701T), isolated from a smear-ripened cheese.</title>
        <authorList>
            <consortium name="US DOE Joint Genome Institute (JGI-PGF)"/>
            <person name="Walter F."/>
            <person name="Albersmeier A."/>
            <person name="Kalinowski J."/>
            <person name="Ruckert C."/>
        </authorList>
    </citation>
    <scope>NUCLEOTIDE SEQUENCE</scope>
    <source>
        <strain evidence="1">JCM 4956</strain>
    </source>
</reference>
<dbReference type="InterPro" id="IPR011990">
    <property type="entry name" value="TPR-like_helical_dom_sf"/>
</dbReference>
<protein>
    <recommendedName>
        <fullName evidence="3">Tetratricopeptide repeat protein</fullName>
    </recommendedName>
</protein>